<feature type="domain" description="UvrD-like helicase ATP-binding" evidence="14">
    <location>
        <begin position="9"/>
        <end position="348"/>
    </location>
</feature>
<evidence type="ECO:0000256" key="5">
    <source>
        <dbReference type="ARBA" id="ARBA00022840"/>
    </source>
</evidence>
<dbReference type="PATRIC" id="fig|1618742.3.peg.605"/>
<comment type="caution">
    <text evidence="16">The sequence shown here is derived from an EMBL/GenBank/DDBJ whole genome shotgun (WGS) entry which is preliminary data.</text>
</comment>
<dbReference type="InterPro" id="IPR013986">
    <property type="entry name" value="DExx_box_DNA_helicase_dom_sf"/>
</dbReference>
<dbReference type="GO" id="GO:0016887">
    <property type="term" value="F:ATP hydrolysis activity"/>
    <property type="evidence" value="ECO:0007669"/>
    <property type="project" value="RHEA"/>
</dbReference>
<evidence type="ECO:0000256" key="6">
    <source>
        <dbReference type="ARBA" id="ARBA00023125"/>
    </source>
</evidence>
<gene>
    <name evidence="16" type="ORF">US50_C0038G0007</name>
</gene>
<feature type="domain" description="UvrD-like helicase C-terminal" evidence="15">
    <location>
        <begin position="349"/>
        <end position="593"/>
    </location>
</feature>
<keyword evidence="4 11" id="KW-0347">Helicase</keyword>
<dbReference type="PROSITE" id="PS51198">
    <property type="entry name" value="UVRD_HELICASE_ATP_BIND"/>
    <property type="match status" value="1"/>
</dbReference>
<dbReference type="GO" id="GO:0043138">
    <property type="term" value="F:3'-5' DNA helicase activity"/>
    <property type="evidence" value="ECO:0007669"/>
    <property type="project" value="UniProtKB-EC"/>
</dbReference>
<organism evidence="16 17">
    <name type="scientific">Candidatus Nomurabacteria bacterium GW2011_GWB1_37_5</name>
    <dbReference type="NCBI Taxonomy" id="1618742"/>
    <lineage>
        <taxon>Bacteria</taxon>
        <taxon>Candidatus Nomuraibacteriota</taxon>
    </lineage>
</organism>
<evidence type="ECO:0000256" key="7">
    <source>
        <dbReference type="ARBA" id="ARBA00023235"/>
    </source>
</evidence>
<dbReference type="InterPro" id="IPR014017">
    <property type="entry name" value="DNA_helicase_UvrD-like_C"/>
</dbReference>
<evidence type="ECO:0000256" key="8">
    <source>
        <dbReference type="ARBA" id="ARBA00034617"/>
    </source>
</evidence>
<dbReference type="SUPFAM" id="SSF52540">
    <property type="entry name" value="P-loop containing nucleoside triphosphate hydrolases"/>
    <property type="match status" value="1"/>
</dbReference>
<evidence type="ECO:0000259" key="14">
    <source>
        <dbReference type="PROSITE" id="PS51198"/>
    </source>
</evidence>
<dbReference type="Proteomes" id="UP000033876">
    <property type="component" value="Unassembled WGS sequence"/>
</dbReference>
<evidence type="ECO:0000256" key="4">
    <source>
        <dbReference type="ARBA" id="ARBA00022806"/>
    </source>
</evidence>
<evidence type="ECO:0000313" key="16">
    <source>
        <dbReference type="EMBL" id="KKQ34747.1"/>
    </source>
</evidence>
<proteinExistence type="inferred from homology"/>
<dbReference type="CDD" id="cd17932">
    <property type="entry name" value="DEXQc_UvrD"/>
    <property type="match status" value="1"/>
</dbReference>
<feature type="coiled-coil region" evidence="12">
    <location>
        <begin position="210"/>
        <end position="273"/>
    </location>
</feature>
<name>A0A0G0GXI0_9BACT</name>
<comment type="catalytic activity">
    <reaction evidence="8">
        <text>Couples ATP hydrolysis with the unwinding of duplex DNA by translocating in the 3'-5' direction.</text>
        <dbReference type="EC" id="5.6.2.4"/>
    </reaction>
</comment>
<keyword evidence="2 11" id="KW-0547">Nucleotide-binding</keyword>
<keyword evidence="12" id="KW-0175">Coiled coil</keyword>
<dbReference type="GO" id="GO:0003677">
    <property type="term" value="F:DNA binding"/>
    <property type="evidence" value="ECO:0007669"/>
    <property type="project" value="UniProtKB-KW"/>
</dbReference>
<accession>A0A0G0GXI0</accession>
<sequence length="593" mass="67057">MNKFNELYKVLNKEQKETVDAIEGPVMVVAGPGTGKTQILTLRIANILNKADVRPENILAITFTESGVASMRKRLAEIIGTTAYRVAIKTFHGFCNDIIKNYPEEFPRIIGSKQISEIDQIAVLEELVDKAPAGKGLSFGASSRRVLEEPGLDLLRPFGDRFLYVKDILSSINELKREGIGPEEFINIVEKEKNNFKQIPDIYHEKGAHKGKMKGEYQKLEKQINKNNELSIIYEAYEKVLTEKKLYDYSDMIMEALKTMRRNENLLLQLQEECQYVLVDEHQDTNNAQNKIIELLMNYHDNPNIFVVGDEKQAIFRFQGASLENFLYFKNLYPKAKLILLVENYRSTQTILDSAHSLLSGGLSLAAQHGGTVPASHNEDSIKLRSNVNYDEKPIHLAAFSSQDAEHFFLAQDIKIKISGKRSKSGKTPGVGASLTPGVEEDFDLGELIEPDKIAVLYRDNKDAFPIARMLEKFNIPYTIESDQDLFSDSDVRKIIILLRAINNYGEDEYLAAALHLDFFGLVPLDVYKLIRQSKDEKIPLYDLIASGKRSKSGKTPGVKGSPRPRGSRRIFTLRSWEKNSPTGPDSPKMKIY</sequence>
<dbReference type="Gene3D" id="1.10.10.160">
    <property type="match status" value="1"/>
</dbReference>
<evidence type="ECO:0000256" key="2">
    <source>
        <dbReference type="ARBA" id="ARBA00022741"/>
    </source>
</evidence>
<dbReference type="Gene3D" id="3.40.50.300">
    <property type="entry name" value="P-loop containing nucleotide triphosphate hydrolases"/>
    <property type="match status" value="2"/>
</dbReference>
<feature type="binding site" evidence="11">
    <location>
        <begin position="30"/>
        <end position="37"/>
    </location>
    <ligand>
        <name>ATP</name>
        <dbReference type="ChEBI" id="CHEBI:30616"/>
    </ligand>
</feature>
<keyword evidence="6" id="KW-0238">DNA-binding</keyword>
<evidence type="ECO:0000256" key="13">
    <source>
        <dbReference type="SAM" id="MobiDB-lite"/>
    </source>
</evidence>
<dbReference type="PANTHER" id="PTHR11070">
    <property type="entry name" value="UVRD / RECB / PCRA DNA HELICASE FAMILY MEMBER"/>
    <property type="match status" value="1"/>
</dbReference>
<evidence type="ECO:0000256" key="11">
    <source>
        <dbReference type="PROSITE-ProRule" id="PRU00560"/>
    </source>
</evidence>
<keyword evidence="7" id="KW-0413">Isomerase</keyword>
<dbReference type="PROSITE" id="PS51217">
    <property type="entry name" value="UVRD_HELICASE_CTER"/>
    <property type="match status" value="1"/>
</dbReference>
<dbReference type="InterPro" id="IPR000212">
    <property type="entry name" value="DNA_helicase_UvrD/REP"/>
</dbReference>
<dbReference type="AlphaFoldDB" id="A0A0G0GXI0"/>
<dbReference type="EMBL" id="LBTF01000038">
    <property type="protein sequence ID" value="KKQ34747.1"/>
    <property type="molecule type" value="Genomic_DNA"/>
</dbReference>
<dbReference type="Pfam" id="PF00580">
    <property type="entry name" value="UvrD-helicase"/>
    <property type="match status" value="1"/>
</dbReference>
<dbReference type="PANTHER" id="PTHR11070:SF2">
    <property type="entry name" value="ATP-DEPENDENT DNA HELICASE SRS2"/>
    <property type="match status" value="1"/>
</dbReference>
<evidence type="ECO:0000256" key="1">
    <source>
        <dbReference type="ARBA" id="ARBA00009922"/>
    </source>
</evidence>
<dbReference type="GO" id="GO:0000725">
    <property type="term" value="P:recombinational repair"/>
    <property type="evidence" value="ECO:0007669"/>
    <property type="project" value="TreeGrafter"/>
</dbReference>
<dbReference type="GO" id="GO:0005524">
    <property type="term" value="F:ATP binding"/>
    <property type="evidence" value="ECO:0007669"/>
    <property type="project" value="UniProtKB-UniRule"/>
</dbReference>
<reference evidence="16 17" key="1">
    <citation type="journal article" date="2015" name="Nature">
        <title>rRNA introns, odd ribosomes, and small enigmatic genomes across a large radiation of phyla.</title>
        <authorList>
            <person name="Brown C.T."/>
            <person name="Hug L.A."/>
            <person name="Thomas B.C."/>
            <person name="Sharon I."/>
            <person name="Castelle C.J."/>
            <person name="Singh A."/>
            <person name="Wilkins M.J."/>
            <person name="Williams K.H."/>
            <person name="Banfield J.F."/>
        </authorList>
    </citation>
    <scope>NUCLEOTIDE SEQUENCE [LARGE SCALE GENOMIC DNA]</scope>
</reference>
<evidence type="ECO:0000259" key="15">
    <source>
        <dbReference type="PROSITE" id="PS51217"/>
    </source>
</evidence>
<evidence type="ECO:0000313" key="17">
    <source>
        <dbReference type="Proteomes" id="UP000033876"/>
    </source>
</evidence>
<dbReference type="InterPro" id="IPR027417">
    <property type="entry name" value="P-loop_NTPase"/>
</dbReference>
<feature type="region of interest" description="Disordered" evidence="13">
    <location>
        <begin position="549"/>
        <end position="593"/>
    </location>
</feature>
<evidence type="ECO:0000256" key="9">
    <source>
        <dbReference type="ARBA" id="ARBA00034808"/>
    </source>
</evidence>
<protein>
    <recommendedName>
        <fullName evidence="9">DNA 3'-5' helicase</fullName>
        <ecNumber evidence="9">5.6.2.4</ecNumber>
    </recommendedName>
</protein>
<dbReference type="Pfam" id="PF13361">
    <property type="entry name" value="UvrD_C"/>
    <property type="match status" value="1"/>
</dbReference>
<dbReference type="EC" id="5.6.2.4" evidence="9"/>
<comment type="catalytic activity">
    <reaction evidence="10">
        <text>ATP + H2O = ADP + phosphate + H(+)</text>
        <dbReference type="Rhea" id="RHEA:13065"/>
        <dbReference type="ChEBI" id="CHEBI:15377"/>
        <dbReference type="ChEBI" id="CHEBI:15378"/>
        <dbReference type="ChEBI" id="CHEBI:30616"/>
        <dbReference type="ChEBI" id="CHEBI:43474"/>
        <dbReference type="ChEBI" id="CHEBI:456216"/>
        <dbReference type="EC" id="5.6.2.4"/>
    </reaction>
</comment>
<keyword evidence="5 11" id="KW-0067">ATP-binding</keyword>
<dbReference type="Gene3D" id="1.10.486.10">
    <property type="entry name" value="PCRA, domain 4"/>
    <property type="match status" value="1"/>
</dbReference>
<dbReference type="InterPro" id="IPR014016">
    <property type="entry name" value="UvrD-like_ATP-bd"/>
</dbReference>
<comment type="similarity">
    <text evidence="1">Belongs to the helicase family. UvrD subfamily.</text>
</comment>
<evidence type="ECO:0000256" key="12">
    <source>
        <dbReference type="SAM" id="Coils"/>
    </source>
</evidence>
<evidence type="ECO:0000256" key="3">
    <source>
        <dbReference type="ARBA" id="ARBA00022801"/>
    </source>
</evidence>
<evidence type="ECO:0000256" key="10">
    <source>
        <dbReference type="ARBA" id="ARBA00048988"/>
    </source>
</evidence>
<keyword evidence="3 11" id="KW-0378">Hydrolase</keyword>